<comment type="caution">
    <text evidence="4">The sequence shown here is derived from an EMBL/GenBank/DDBJ whole genome shotgun (WGS) entry which is preliminary data.</text>
</comment>
<evidence type="ECO:0000313" key="4">
    <source>
        <dbReference type="EMBL" id="GFH34630.1"/>
    </source>
</evidence>
<dbReference type="GO" id="GO:0016791">
    <property type="term" value="F:phosphatase activity"/>
    <property type="evidence" value="ECO:0007669"/>
    <property type="project" value="TreeGrafter"/>
</dbReference>
<accession>A0A6A0ANS7</accession>
<keyword evidence="5" id="KW-1185">Reference proteome</keyword>
<dbReference type="InterPro" id="IPR052016">
    <property type="entry name" value="Bact_Sigma-Reg"/>
</dbReference>
<keyword evidence="1" id="KW-0378">Hydrolase</keyword>
<evidence type="ECO:0000313" key="5">
    <source>
        <dbReference type="Proteomes" id="UP000484988"/>
    </source>
</evidence>
<dbReference type="PANTHER" id="PTHR43156">
    <property type="entry name" value="STAGE II SPORULATION PROTEIN E-RELATED"/>
    <property type="match status" value="1"/>
</dbReference>
<dbReference type="Pfam" id="PF07228">
    <property type="entry name" value="SpoIIE"/>
    <property type="match status" value="1"/>
</dbReference>
<dbReference type="PANTHER" id="PTHR43156:SF2">
    <property type="entry name" value="STAGE II SPORULATION PROTEIN E"/>
    <property type="match status" value="1"/>
</dbReference>
<dbReference type="Gene3D" id="3.60.40.10">
    <property type="entry name" value="PPM-type phosphatase domain"/>
    <property type="match status" value="1"/>
</dbReference>
<feature type="region of interest" description="Disordered" evidence="2">
    <location>
        <begin position="1"/>
        <end position="42"/>
    </location>
</feature>
<gene>
    <name evidence="4" type="ORF">SCWH03_08440</name>
</gene>
<name>A0A6A0ANS7_9ACTN</name>
<proteinExistence type="predicted"/>
<feature type="domain" description="PPM-type phosphatase" evidence="3">
    <location>
        <begin position="2"/>
        <end position="71"/>
    </location>
</feature>
<sequence length="101" mass="10127">MEEGTARLVRAGPLHPVIRHPDGSTGELPVGGGPPLGVPAGQEYPMTEAGLVPGTLPALVTDGLVESAALPVEEGCAGCATRSPRPTPPTPGGWPTNSSRT</sequence>
<protein>
    <recommendedName>
        <fullName evidence="3">PPM-type phosphatase domain-containing protein</fullName>
    </recommendedName>
</protein>
<evidence type="ECO:0000259" key="3">
    <source>
        <dbReference type="Pfam" id="PF07228"/>
    </source>
</evidence>
<evidence type="ECO:0000256" key="1">
    <source>
        <dbReference type="ARBA" id="ARBA00022801"/>
    </source>
</evidence>
<dbReference type="EMBL" id="BLLG01000002">
    <property type="protein sequence ID" value="GFH34630.1"/>
    <property type="molecule type" value="Genomic_DNA"/>
</dbReference>
<dbReference type="InterPro" id="IPR036457">
    <property type="entry name" value="PPM-type-like_dom_sf"/>
</dbReference>
<feature type="region of interest" description="Disordered" evidence="2">
    <location>
        <begin position="77"/>
        <end position="101"/>
    </location>
</feature>
<reference evidence="4 5" key="1">
    <citation type="submission" date="2020-02" db="EMBL/GenBank/DDBJ databases">
        <title>Whole Genome Shotgun Sequence of Streptomyces sp. strain CWH03.</title>
        <authorList>
            <person name="Dohra H."/>
            <person name="Kodani S."/>
            <person name="Yamamura H."/>
        </authorList>
    </citation>
    <scope>NUCLEOTIDE SEQUENCE [LARGE SCALE GENOMIC DNA]</scope>
    <source>
        <strain evidence="4 5">CWH03</strain>
    </source>
</reference>
<organism evidence="4 5">
    <name type="scientific">Streptomyces pacificus</name>
    <dbReference type="NCBI Taxonomy" id="2705029"/>
    <lineage>
        <taxon>Bacteria</taxon>
        <taxon>Bacillati</taxon>
        <taxon>Actinomycetota</taxon>
        <taxon>Actinomycetes</taxon>
        <taxon>Kitasatosporales</taxon>
        <taxon>Streptomycetaceae</taxon>
        <taxon>Streptomyces</taxon>
    </lineage>
</organism>
<evidence type="ECO:0000256" key="2">
    <source>
        <dbReference type="SAM" id="MobiDB-lite"/>
    </source>
</evidence>
<dbReference type="Proteomes" id="UP000484988">
    <property type="component" value="Unassembled WGS sequence"/>
</dbReference>
<dbReference type="InterPro" id="IPR001932">
    <property type="entry name" value="PPM-type_phosphatase-like_dom"/>
</dbReference>
<dbReference type="AlphaFoldDB" id="A0A6A0ANS7"/>